<dbReference type="PANTHER" id="PTHR47505">
    <property type="entry name" value="DNA UTILIZATION PROTEIN YHGH"/>
    <property type="match status" value="1"/>
</dbReference>
<dbReference type="GO" id="GO:0016757">
    <property type="term" value="F:glycosyltransferase activity"/>
    <property type="evidence" value="ECO:0007669"/>
    <property type="project" value="UniProtKB-KW"/>
</dbReference>
<dbReference type="InterPro" id="IPR029057">
    <property type="entry name" value="PRTase-like"/>
</dbReference>
<protein>
    <submittedName>
        <fullName evidence="3">Amidophosphoribosyltransferase family protein</fullName>
    </submittedName>
</protein>
<keyword evidence="3" id="KW-0328">Glycosyltransferase</keyword>
<dbReference type="SUPFAM" id="SSF53271">
    <property type="entry name" value="PRTase-like"/>
    <property type="match status" value="1"/>
</dbReference>
<name>A0A0G1RIC3_9BACT</name>
<dbReference type="InterPro" id="IPR000836">
    <property type="entry name" value="PRTase_dom"/>
</dbReference>
<evidence type="ECO:0000313" key="4">
    <source>
        <dbReference type="Proteomes" id="UP000034307"/>
    </source>
</evidence>
<organism evidence="3 4">
    <name type="scientific">Candidatus Amesbacteria bacterium GW2011_GWA2_47_11b</name>
    <dbReference type="NCBI Taxonomy" id="1618358"/>
    <lineage>
        <taxon>Bacteria</taxon>
        <taxon>Candidatus Amesiibacteriota</taxon>
    </lineage>
</organism>
<evidence type="ECO:0000259" key="2">
    <source>
        <dbReference type="Pfam" id="PF18912"/>
    </source>
</evidence>
<dbReference type="STRING" id="1618358.UX80_C0031G0013"/>
<sequence>MDWLDWIWPKKCVNCGRMGSYVCKNCQVGLWEEEQICPACQRASRYGLRHKYCHVAYGLDGLTCLWAYDGAAKAIIKKAKYKYYFDKLKFLIDLIDLNNPQYFSFQKFLNTKPIVVPVPLYEKRYRERGFNQADIIGKLVASRWSLAMTDLLRRTKETGHQAGRTREERLMAIKNAFQLRTKDQLPKAVLLVDDVWTTGATMSECCKILKQNGAAKVWGLVLAR</sequence>
<evidence type="ECO:0000313" key="3">
    <source>
        <dbReference type="EMBL" id="KKU56817.1"/>
    </source>
</evidence>
<reference evidence="3 4" key="1">
    <citation type="journal article" date="2015" name="Nature">
        <title>rRNA introns, odd ribosomes, and small enigmatic genomes across a large radiation of phyla.</title>
        <authorList>
            <person name="Brown C.T."/>
            <person name="Hug L.A."/>
            <person name="Thomas B.C."/>
            <person name="Sharon I."/>
            <person name="Castelle C.J."/>
            <person name="Singh A."/>
            <person name="Wilkins M.J."/>
            <person name="Williams K.H."/>
            <person name="Banfield J.F."/>
        </authorList>
    </citation>
    <scope>NUCLEOTIDE SEQUENCE [LARGE SCALE GENOMIC DNA]</scope>
</reference>
<dbReference type="Pfam" id="PF18912">
    <property type="entry name" value="DZR_2"/>
    <property type="match status" value="1"/>
</dbReference>
<dbReference type="PANTHER" id="PTHR47505:SF1">
    <property type="entry name" value="DNA UTILIZATION PROTEIN YHGH"/>
    <property type="match status" value="1"/>
</dbReference>
<gene>
    <name evidence="3" type="ORF">UX80_C0031G0013</name>
</gene>
<keyword evidence="3" id="KW-0808">Transferase</keyword>
<proteinExistence type="inferred from homology"/>
<comment type="caution">
    <text evidence="3">The sequence shown here is derived from an EMBL/GenBank/DDBJ whole genome shotgun (WGS) entry which is preliminary data.</text>
</comment>
<dbReference type="Proteomes" id="UP000034307">
    <property type="component" value="Unassembled WGS sequence"/>
</dbReference>
<dbReference type="Gene3D" id="3.40.50.2020">
    <property type="match status" value="1"/>
</dbReference>
<dbReference type="InterPro" id="IPR044005">
    <property type="entry name" value="DZR_2"/>
</dbReference>
<dbReference type="CDD" id="cd06223">
    <property type="entry name" value="PRTases_typeI"/>
    <property type="match status" value="1"/>
</dbReference>
<accession>A0A0G1RIC3</accession>
<evidence type="ECO:0000256" key="1">
    <source>
        <dbReference type="ARBA" id="ARBA00008007"/>
    </source>
</evidence>
<comment type="similarity">
    <text evidence="1">Belongs to the ComF/GntX family.</text>
</comment>
<feature type="domain" description="Double zinc ribbon" evidence="2">
    <location>
        <begin position="4"/>
        <end position="53"/>
    </location>
</feature>
<dbReference type="AlphaFoldDB" id="A0A0G1RIC3"/>
<dbReference type="InterPro" id="IPR051910">
    <property type="entry name" value="ComF/GntX_DNA_util-trans"/>
</dbReference>
<dbReference type="EMBL" id="LCNO01000031">
    <property type="protein sequence ID" value="KKU56817.1"/>
    <property type="molecule type" value="Genomic_DNA"/>
</dbReference>